<dbReference type="AlphaFoldDB" id="A0A7Y6A4N4"/>
<proteinExistence type="predicted"/>
<organism evidence="2 3">
    <name type="scientific">Cellulomonas humilata</name>
    <dbReference type="NCBI Taxonomy" id="144055"/>
    <lineage>
        <taxon>Bacteria</taxon>
        <taxon>Bacillati</taxon>
        <taxon>Actinomycetota</taxon>
        <taxon>Actinomycetes</taxon>
        <taxon>Micrococcales</taxon>
        <taxon>Cellulomonadaceae</taxon>
        <taxon>Cellulomonas</taxon>
    </lineage>
</organism>
<evidence type="ECO:0000256" key="1">
    <source>
        <dbReference type="SAM" id="Phobius"/>
    </source>
</evidence>
<dbReference type="Gene3D" id="2.60.120.200">
    <property type="match status" value="1"/>
</dbReference>
<dbReference type="PANTHER" id="PTHR37305:SF1">
    <property type="entry name" value="MEMBRANE PROTEIN"/>
    <property type="match status" value="1"/>
</dbReference>
<evidence type="ECO:0000313" key="2">
    <source>
        <dbReference type="EMBL" id="NUU19723.1"/>
    </source>
</evidence>
<feature type="transmembrane region" description="Helical" evidence="1">
    <location>
        <begin position="414"/>
        <end position="434"/>
    </location>
</feature>
<feature type="transmembrane region" description="Helical" evidence="1">
    <location>
        <begin position="385"/>
        <end position="407"/>
    </location>
</feature>
<keyword evidence="1" id="KW-1133">Transmembrane helix</keyword>
<gene>
    <name evidence="2" type="ORF">HP550_20975</name>
</gene>
<comment type="caution">
    <text evidence="2">The sequence shown here is derived from an EMBL/GenBank/DDBJ whole genome shotgun (WGS) entry which is preliminary data.</text>
</comment>
<evidence type="ECO:0000313" key="3">
    <source>
        <dbReference type="Proteomes" id="UP000565724"/>
    </source>
</evidence>
<feature type="transmembrane region" description="Helical" evidence="1">
    <location>
        <begin position="339"/>
        <end position="365"/>
    </location>
</feature>
<accession>A0A7Y6A4N4</accession>
<keyword evidence="1" id="KW-0472">Membrane</keyword>
<feature type="transmembrane region" description="Helical" evidence="1">
    <location>
        <begin position="292"/>
        <end position="312"/>
    </location>
</feature>
<dbReference type="Proteomes" id="UP000565724">
    <property type="component" value="Unassembled WGS sequence"/>
</dbReference>
<dbReference type="PANTHER" id="PTHR37305">
    <property type="entry name" value="INTEGRAL MEMBRANE PROTEIN-RELATED"/>
    <property type="match status" value="1"/>
</dbReference>
<keyword evidence="1" id="KW-0812">Transmembrane</keyword>
<name>A0A7Y6A4N4_9CELL</name>
<protein>
    <submittedName>
        <fullName evidence="2">ABC transporter permease</fullName>
    </submittedName>
</protein>
<reference evidence="2 3" key="1">
    <citation type="submission" date="2020-05" db="EMBL/GenBank/DDBJ databases">
        <title>Genome Sequencing of Type Strains.</title>
        <authorList>
            <person name="Lemaire J.F."/>
            <person name="Inderbitzin P."/>
            <person name="Gregorio O.A."/>
            <person name="Collins S.B."/>
            <person name="Wespe N."/>
            <person name="Knight-Connoni V."/>
        </authorList>
    </citation>
    <scope>NUCLEOTIDE SEQUENCE [LARGE SCALE GENOMIC DNA]</scope>
    <source>
        <strain evidence="2 3">ATCC 25174</strain>
    </source>
</reference>
<feature type="transmembrane region" description="Helical" evidence="1">
    <location>
        <begin position="467"/>
        <end position="492"/>
    </location>
</feature>
<dbReference type="RefSeq" id="WP_175349626.1">
    <property type="nucleotide sequence ID" value="NZ_JABMCI010000071.1"/>
</dbReference>
<dbReference type="EMBL" id="JABMCI010000071">
    <property type="protein sequence ID" value="NUU19723.1"/>
    <property type="molecule type" value="Genomic_DNA"/>
</dbReference>
<sequence length="499" mass="51024">MSAVLAEWTKLRSVPRWIATLVGAAVLTVGLSALGAAGGTTDINDHPNFVTGPDGDPVADGFGFAHRTVTGDVSVTVHVTSLTPTGARADRGGPDRGTVVPRTPWTDVAAGITLKDGTEPGSSYVSVLLTGSNGVRMQSDFTQDVAGTPSADDRWLRLTRTGDEVTGFESADGVEWQQIATMTPAAVPDTAEVGPAVLSAPAVYVARGMGGASMGEHPESAVATFQDVTVTPASDGTWRGTAVTMPITDDLIAMGAAEAPSGPVLTERSGTYTVTGSGKVGPQAPDDDVVEAALLGVVAGLMALICVGALFGTSEYRRGMIRTTFTAVPRRGQVLAAKATVLGAATFVLSLVAVVASFVVAVPILQDSGMAPPAFPTPSLTDAAVVRALVLTALFMTSVTLVALAVGMLVRRSAVAITFTIVLVVLPLVAGTVLPGTSPRWLMYTTLAGGLATLRAKPPTATLAEPWALIGPGAGITVVLCYAAAALGLAWWQLRRRDA</sequence>
<keyword evidence="3" id="KW-1185">Reference proteome</keyword>